<organism evidence="1 2">
    <name type="scientific">Gluconacetobacter entanii</name>
    <dbReference type="NCBI Taxonomy" id="108528"/>
    <lineage>
        <taxon>Bacteria</taxon>
        <taxon>Pseudomonadati</taxon>
        <taxon>Pseudomonadota</taxon>
        <taxon>Alphaproteobacteria</taxon>
        <taxon>Acetobacterales</taxon>
        <taxon>Acetobacteraceae</taxon>
        <taxon>Gluconacetobacter</taxon>
    </lineage>
</organism>
<gene>
    <name evidence="1" type="ORF">CFR72_12245</name>
</gene>
<reference evidence="1 2" key="1">
    <citation type="submission" date="2017-07" db="EMBL/GenBank/DDBJ databases">
        <title>A draft genome sequence of Gluconacetobacter entanii LTH 4560.</title>
        <authorList>
            <person name="Skraban J."/>
            <person name="Cleenwerck I."/>
            <person name="Vandamme P."/>
            <person name="Trcek J."/>
        </authorList>
    </citation>
    <scope>NUCLEOTIDE SEQUENCE [LARGE SCALE GENOMIC DNA]</scope>
    <source>
        <strain evidence="1 2">LTH 4560</strain>
    </source>
</reference>
<comment type="caution">
    <text evidence="1">The sequence shown here is derived from an EMBL/GenBank/DDBJ whole genome shotgun (WGS) entry which is preliminary data.</text>
</comment>
<dbReference type="Proteomes" id="UP000248301">
    <property type="component" value="Unassembled WGS sequence"/>
</dbReference>
<dbReference type="SUPFAM" id="SSF47413">
    <property type="entry name" value="lambda repressor-like DNA-binding domains"/>
    <property type="match status" value="1"/>
</dbReference>
<dbReference type="InterPro" id="IPR010982">
    <property type="entry name" value="Lambda_DNA-bd_dom_sf"/>
</dbReference>
<evidence type="ECO:0000313" key="2">
    <source>
        <dbReference type="Proteomes" id="UP000248301"/>
    </source>
</evidence>
<dbReference type="OrthoDB" id="7268941at2"/>
<dbReference type="GO" id="GO:0003677">
    <property type="term" value="F:DNA binding"/>
    <property type="evidence" value="ECO:0007669"/>
    <property type="project" value="InterPro"/>
</dbReference>
<name>A0A318Q0S4_9PROT</name>
<dbReference type="EMBL" id="NKUF01000032">
    <property type="protein sequence ID" value="PYD62493.1"/>
    <property type="molecule type" value="Genomic_DNA"/>
</dbReference>
<dbReference type="AlphaFoldDB" id="A0A318Q0S4"/>
<protein>
    <recommendedName>
        <fullName evidence="3">Transcriptional regulator</fullName>
    </recommendedName>
</protein>
<sequence length="70" mass="8061">MTPTRFRECLAAIGWSQRGFATKIGADERLARRWAAGRADIPPSIAAWLEVLARIHEEFPSPKEWRRKEV</sequence>
<proteinExistence type="predicted"/>
<dbReference type="Gene3D" id="1.10.260.40">
    <property type="entry name" value="lambda repressor-like DNA-binding domains"/>
    <property type="match status" value="1"/>
</dbReference>
<evidence type="ECO:0000313" key="1">
    <source>
        <dbReference type="EMBL" id="PYD62493.1"/>
    </source>
</evidence>
<accession>A0A318Q0S4</accession>
<evidence type="ECO:0008006" key="3">
    <source>
        <dbReference type="Google" id="ProtNLM"/>
    </source>
</evidence>